<keyword evidence="2" id="KW-0472">Membrane</keyword>
<dbReference type="RefSeq" id="WP_166739524.1">
    <property type="nucleotide sequence ID" value="NZ_CP038012.1"/>
</dbReference>
<dbReference type="PROSITE" id="PS50943">
    <property type="entry name" value="HTH_CROC1"/>
    <property type="match status" value="1"/>
</dbReference>
<keyword evidence="2" id="KW-1133">Transmembrane helix</keyword>
<dbReference type="PANTHER" id="PTHR34475">
    <property type="match status" value="1"/>
</dbReference>
<reference evidence="4 5" key="1">
    <citation type="submission" date="2018-06" db="EMBL/GenBank/DDBJ databases">
        <authorList>
            <consortium name="Pathogen Informatics"/>
            <person name="Doyle S."/>
        </authorList>
    </citation>
    <scope>NUCLEOTIDE SEQUENCE [LARGE SCALE GENOMIC DNA]</scope>
    <source>
        <strain evidence="5">ATCC 11859 / DSM 33 / NCIB 8841 / NCTC 4822</strain>
    </source>
</reference>
<proteinExistence type="predicted"/>
<feature type="region of interest" description="Disordered" evidence="1">
    <location>
        <begin position="138"/>
        <end position="183"/>
    </location>
</feature>
<dbReference type="PANTHER" id="PTHR34475:SF1">
    <property type="entry name" value="CYTOSKELETON PROTEIN RODZ"/>
    <property type="match status" value="1"/>
</dbReference>
<dbReference type="CDD" id="cd00093">
    <property type="entry name" value="HTH_XRE"/>
    <property type="match status" value="1"/>
</dbReference>
<dbReference type="GO" id="GO:0003677">
    <property type="term" value="F:DNA binding"/>
    <property type="evidence" value="ECO:0007669"/>
    <property type="project" value="InterPro"/>
</dbReference>
<sequence length="295" mass="33233">MTGLGDRLKEARKAKGYTLDDLQGITKIQKRYLAGIENEEFSSMPGSFYVRAFIKQYAEAVGLDADEMLSLYKGSAETVEAEEEQQLTSPTLTRRRSRHSSQLSEIMPKIIVALFIIVIILVITFLWKHNVSNPSEVPIGSEDPIQVEDQPNSNNGAQMGHTEETNDDAKVEDESDKVDEVDEVDEVEKQQKLENINVAGENSTYSLENSEEFQLEIRTNGPSWIGVTDENRTERTPGARIMQAGEKVEVDVTDTEQIRIRVGRPTETEIYVNGELLEYASDTVPQNIIIEYNKE</sequence>
<feature type="transmembrane region" description="Helical" evidence="2">
    <location>
        <begin position="106"/>
        <end position="127"/>
    </location>
</feature>
<keyword evidence="5" id="KW-1185">Reference proteome</keyword>
<dbReference type="Gene3D" id="1.10.260.40">
    <property type="entry name" value="lambda repressor-like DNA-binding domains"/>
    <property type="match status" value="1"/>
</dbReference>
<dbReference type="InterPro" id="IPR025194">
    <property type="entry name" value="RodZ-like_C"/>
</dbReference>
<dbReference type="Pfam" id="PF13413">
    <property type="entry name" value="HTH_25"/>
    <property type="match status" value="1"/>
</dbReference>
<evidence type="ECO:0000313" key="5">
    <source>
        <dbReference type="Proteomes" id="UP000254519"/>
    </source>
</evidence>
<dbReference type="Proteomes" id="UP000254519">
    <property type="component" value="Unassembled WGS sequence"/>
</dbReference>
<protein>
    <submittedName>
        <fullName evidence="4">Cytoskeletal protein RodZ</fullName>
    </submittedName>
</protein>
<feature type="domain" description="HTH cro/C1-type" evidence="3">
    <location>
        <begin position="8"/>
        <end position="40"/>
    </location>
</feature>
<evidence type="ECO:0000313" key="4">
    <source>
        <dbReference type="EMBL" id="SUJ01401.1"/>
    </source>
</evidence>
<feature type="compositionally biased region" description="Acidic residues" evidence="1">
    <location>
        <begin position="170"/>
        <end position="183"/>
    </location>
</feature>
<dbReference type="Pfam" id="PF13464">
    <property type="entry name" value="RodZ_C"/>
    <property type="match status" value="1"/>
</dbReference>
<feature type="region of interest" description="Disordered" evidence="1">
    <location>
        <begin position="79"/>
        <end position="99"/>
    </location>
</feature>
<dbReference type="InterPro" id="IPR050400">
    <property type="entry name" value="Bact_Cytoskel_RodZ"/>
</dbReference>
<dbReference type="SUPFAM" id="SSF47413">
    <property type="entry name" value="lambda repressor-like DNA-binding domains"/>
    <property type="match status" value="1"/>
</dbReference>
<organism evidence="4 5">
    <name type="scientific">Sporosarcina pasteurii</name>
    <name type="common">Bacillus pasteurii</name>
    <dbReference type="NCBI Taxonomy" id="1474"/>
    <lineage>
        <taxon>Bacteria</taxon>
        <taxon>Bacillati</taxon>
        <taxon>Bacillota</taxon>
        <taxon>Bacilli</taxon>
        <taxon>Bacillales</taxon>
        <taxon>Caryophanaceae</taxon>
        <taxon>Sporosarcina</taxon>
    </lineage>
</organism>
<accession>A0A380BI21</accession>
<evidence type="ECO:0000256" key="2">
    <source>
        <dbReference type="SAM" id="Phobius"/>
    </source>
</evidence>
<evidence type="ECO:0000256" key="1">
    <source>
        <dbReference type="SAM" id="MobiDB-lite"/>
    </source>
</evidence>
<dbReference type="AlphaFoldDB" id="A0A380BI21"/>
<dbReference type="InterPro" id="IPR001387">
    <property type="entry name" value="Cro/C1-type_HTH"/>
</dbReference>
<keyword evidence="2" id="KW-0812">Transmembrane</keyword>
<gene>
    <name evidence="4" type="ORF">NCTC4822_01111</name>
</gene>
<evidence type="ECO:0000259" key="3">
    <source>
        <dbReference type="PROSITE" id="PS50943"/>
    </source>
</evidence>
<dbReference type="InterPro" id="IPR010982">
    <property type="entry name" value="Lambda_DNA-bd_dom_sf"/>
</dbReference>
<name>A0A380BI21_SPOPA</name>
<dbReference type="EMBL" id="UGYZ01000002">
    <property type="protein sequence ID" value="SUJ01401.1"/>
    <property type="molecule type" value="Genomic_DNA"/>
</dbReference>